<evidence type="ECO:0000256" key="4">
    <source>
        <dbReference type="SAM" id="MobiDB-lite"/>
    </source>
</evidence>
<sequence>MMNKVFLIGNLTRDPELSETASGISVCRFAIAVNRRFSSADAERQTDFFNVTAWRGQAENIAKFTKKGSKVAVAGSIQIRNYEDSQGQKRTAVDVVADEVEFLSARNADSDGGSDFSAPAPKKKPTLQAFDDDSDIPF</sequence>
<dbReference type="PIRSF" id="PIRSF002070">
    <property type="entry name" value="SSB"/>
    <property type="match status" value="1"/>
</dbReference>
<dbReference type="GO" id="GO:0003697">
    <property type="term" value="F:single-stranded DNA binding"/>
    <property type="evidence" value="ECO:0007669"/>
    <property type="project" value="UniProtKB-UniRule"/>
</dbReference>
<dbReference type="NCBIfam" id="TIGR00621">
    <property type="entry name" value="ssb"/>
    <property type="match status" value="1"/>
</dbReference>
<dbReference type="EMBL" id="SDOZ01000002">
    <property type="protein sequence ID" value="RXZ61253.1"/>
    <property type="molecule type" value="Genomic_DNA"/>
</dbReference>
<dbReference type="Pfam" id="PF00436">
    <property type="entry name" value="SSB"/>
    <property type="match status" value="1"/>
</dbReference>
<dbReference type="InterPro" id="IPR000424">
    <property type="entry name" value="Primosome_PriB/ssb"/>
</dbReference>
<dbReference type="PANTHER" id="PTHR10302">
    <property type="entry name" value="SINGLE-STRANDED DNA-BINDING PROTEIN"/>
    <property type="match status" value="1"/>
</dbReference>
<organism evidence="5 6">
    <name type="scientific">Candidatus Borkfalkia ceftriaxoniphila</name>
    <dbReference type="NCBI Taxonomy" id="2508949"/>
    <lineage>
        <taxon>Bacteria</taxon>
        <taxon>Bacillati</taxon>
        <taxon>Bacillota</taxon>
        <taxon>Clostridia</taxon>
        <taxon>Christensenellales</taxon>
        <taxon>Christensenellaceae</taxon>
        <taxon>Candidatus Borkfalkia</taxon>
    </lineage>
</organism>
<dbReference type="GO" id="GO:0009295">
    <property type="term" value="C:nucleoid"/>
    <property type="evidence" value="ECO:0007669"/>
    <property type="project" value="TreeGrafter"/>
</dbReference>
<dbReference type="Proteomes" id="UP000291269">
    <property type="component" value="Unassembled WGS sequence"/>
</dbReference>
<comment type="subunit">
    <text evidence="2">Homotetramer.</text>
</comment>
<accession>A0A4Q2KCX2</accession>
<reference evidence="5 6" key="1">
    <citation type="journal article" date="2019" name="Gut">
        <title>Antibiotics-induced monodominance of a novel gut bacterial order.</title>
        <authorList>
            <person name="Hildebrand F."/>
            <person name="Moitinho-Silva L."/>
            <person name="Blasche S."/>
            <person name="Jahn M.T."/>
            <person name="Gossmann T.I."/>
            <person name="Heuerta-Cepas J."/>
            <person name="Hercog R."/>
            <person name="Luetge M."/>
            <person name="Bahram M."/>
            <person name="Pryszlak A."/>
            <person name="Alves R.J."/>
            <person name="Waszak S.M."/>
            <person name="Zhu A."/>
            <person name="Ye L."/>
            <person name="Costea P.I."/>
            <person name="Aalvink S."/>
            <person name="Belzer C."/>
            <person name="Forslund S.K."/>
            <person name="Sunagawa S."/>
            <person name="Hentschel U."/>
            <person name="Merten C."/>
            <person name="Patil K.R."/>
            <person name="Benes V."/>
            <person name="Bork P."/>
        </authorList>
    </citation>
    <scope>NUCLEOTIDE SEQUENCE [LARGE SCALE GENOMIC DNA]</scope>
    <source>
        <strain evidence="5 6">HDS1380</strain>
    </source>
</reference>
<name>A0A4Q2KCX2_9FIRM</name>
<dbReference type="PANTHER" id="PTHR10302:SF27">
    <property type="entry name" value="SINGLE-STRANDED DNA-BINDING PROTEIN"/>
    <property type="match status" value="1"/>
</dbReference>
<evidence type="ECO:0000256" key="1">
    <source>
        <dbReference type="ARBA" id="ARBA00023125"/>
    </source>
</evidence>
<dbReference type="InterPro" id="IPR012340">
    <property type="entry name" value="NA-bd_OB-fold"/>
</dbReference>
<dbReference type="CDD" id="cd04496">
    <property type="entry name" value="SSB_OBF"/>
    <property type="match status" value="1"/>
</dbReference>
<dbReference type="GO" id="GO:0006260">
    <property type="term" value="P:DNA replication"/>
    <property type="evidence" value="ECO:0007669"/>
    <property type="project" value="InterPro"/>
</dbReference>
<comment type="caution">
    <text evidence="5">The sequence shown here is derived from an EMBL/GenBank/DDBJ whole genome shotgun (WGS) entry which is preliminary data.</text>
</comment>
<keyword evidence="1 2" id="KW-0238">DNA-binding</keyword>
<dbReference type="PROSITE" id="PS50935">
    <property type="entry name" value="SSB"/>
    <property type="match status" value="1"/>
</dbReference>
<proteinExistence type="inferred from homology"/>
<protein>
    <recommendedName>
        <fullName evidence="2 3">Single-stranded DNA-binding protein</fullName>
        <shortName evidence="2">SSB</shortName>
    </recommendedName>
</protein>
<comment type="caution">
    <text evidence="2">Lacks conserved residue(s) required for the propagation of feature annotation.</text>
</comment>
<dbReference type="InterPro" id="IPR011344">
    <property type="entry name" value="ssDNA-bd"/>
</dbReference>
<dbReference type="Gene3D" id="2.40.50.140">
    <property type="entry name" value="Nucleic acid-binding proteins"/>
    <property type="match status" value="1"/>
</dbReference>
<dbReference type="AlphaFoldDB" id="A0A4Q2KCX2"/>
<keyword evidence="6" id="KW-1185">Reference proteome</keyword>
<evidence type="ECO:0000256" key="2">
    <source>
        <dbReference type="HAMAP-Rule" id="MF_00984"/>
    </source>
</evidence>
<dbReference type="HAMAP" id="MF_00984">
    <property type="entry name" value="SSB"/>
    <property type="match status" value="1"/>
</dbReference>
<evidence type="ECO:0000256" key="3">
    <source>
        <dbReference type="PIRNR" id="PIRNR002070"/>
    </source>
</evidence>
<dbReference type="SUPFAM" id="SSF50249">
    <property type="entry name" value="Nucleic acid-binding proteins"/>
    <property type="match status" value="1"/>
</dbReference>
<evidence type="ECO:0000313" key="5">
    <source>
        <dbReference type="EMBL" id="RXZ61253.1"/>
    </source>
</evidence>
<evidence type="ECO:0000313" key="6">
    <source>
        <dbReference type="Proteomes" id="UP000291269"/>
    </source>
</evidence>
<dbReference type="OrthoDB" id="9809878at2"/>
<feature type="region of interest" description="Disordered" evidence="4">
    <location>
        <begin position="106"/>
        <end position="138"/>
    </location>
</feature>
<gene>
    <name evidence="5" type="ORF">ESZ91_02395</name>
</gene>